<accession>A0A1N6P7H0</accession>
<evidence type="ECO:0000313" key="3">
    <source>
        <dbReference type="Proteomes" id="UP000186079"/>
    </source>
</evidence>
<dbReference type="EMBL" id="FTMC01000002">
    <property type="protein sequence ID" value="SIQ00196.1"/>
    <property type="molecule type" value="Genomic_DNA"/>
</dbReference>
<keyword evidence="2" id="KW-0238">DNA-binding</keyword>
<organism evidence="2 3">
    <name type="scientific">Pseudomonas flexibilis</name>
    <dbReference type="NCBI Taxonomy" id="706570"/>
    <lineage>
        <taxon>Bacteria</taxon>
        <taxon>Pseudomonadati</taxon>
        <taxon>Pseudomonadota</taxon>
        <taxon>Gammaproteobacteria</taxon>
        <taxon>Pseudomonadales</taxon>
        <taxon>Pseudomonadaceae</taxon>
        <taxon>Pseudomonas</taxon>
    </lineage>
</organism>
<dbReference type="Gene3D" id="3.30.950.30">
    <property type="entry name" value="Schlafen, AAA domain"/>
    <property type="match status" value="1"/>
</dbReference>
<gene>
    <name evidence="2" type="ORF">SAMN05421672_10246</name>
</gene>
<dbReference type="InterPro" id="IPR007421">
    <property type="entry name" value="Schlafen_AlbA_2_dom"/>
</dbReference>
<feature type="domain" description="Schlafen AlbA-2" evidence="1">
    <location>
        <begin position="21"/>
        <end position="145"/>
    </location>
</feature>
<dbReference type="InterPro" id="IPR038461">
    <property type="entry name" value="Schlafen_AlbA_2_dom_sf"/>
</dbReference>
<name>A0A1N6P7H0_9PSED</name>
<dbReference type="GO" id="GO:0003677">
    <property type="term" value="F:DNA binding"/>
    <property type="evidence" value="ECO:0007669"/>
    <property type="project" value="UniProtKB-KW"/>
</dbReference>
<proteinExistence type="predicted"/>
<dbReference type="Proteomes" id="UP000186079">
    <property type="component" value="Unassembled WGS sequence"/>
</dbReference>
<evidence type="ECO:0000259" key="1">
    <source>
        <dbReference type="Pfam" id="PF04326"/>
    </source>
</evidence>
<protein>
    <submittedName>
        <fullName evidence="2">Putative DNA-binding domain-containing protein</fullName>
    </submittedName>
</protein>
<evidence type="ECO:0000313" key="2">
    <source>
        <dbReference type="EMBL" id="SIQ00196.1"/>
    </source>
</evidence>
<dbReference type="RefSeq" id="WP_039560332.1">
    <property type="nucleotide sequence ID" value="NZ_FTMC01000002.1"/>
</dbReference>
<reference evidence="2 3" key="1">
    <citation type="submission" date="2017-01" db="EMBL/GenBank/DDBJ databases">
        <authorList>
            <person name="Mah S.A."/>
            <person name="Swanson W.J."/>
            <person name="Moy G.W."/>
            <person name="Vacquier V.D."/>
        </authorList>
    </citation>
    <scope>NUCLEOTIDE SEQUENCE [LARGE SCALE GENOMIC DNA]</scope>
    <source>
        <strain evidence="2 3">ATCC 29606</strain>
    </source>
</reference>
<sequence length="160" mass="17722">MNDTILELDSLGPLAEGVRLECKLAQGRHGQGELPRDFWPTYSAFANTQGGVVLLGVREHDGRFSVAGIPEPQRLLRELLDGLENPARVSVNLLGEDDLQLVRIDGKTLLRVRIPEAPAALKPVYLNGDVLNNTYRRVDSSDMRLTPDEVRTWLAATTTH</sequence>
<dbReference type="Pfam" id="PF04326">
    <property type="entry name" value="SLFN_AlbA_2"/>
    <property type="match status" value="1"/>
</dbReference>
<dbReference type="AlphaFoldDB" id="A0A1N6P7H0"/>